<dbReference type="GO" id="GO:0006744">
    <property type="term" value="P:ubiquinone biosynthetic process"/>
    <property type="evidence" value="ECO:0007669"/>
    <property type="project" value="UniProtKB-KW"/>
</dbReference>
<dbReference type="Gene3D" id="3.40.1410.10">
    <property type="entry name" value="Chorismate lyase-like"/>
    <property type="match status" value="1"/>
</dbReference>
<keyword evidence="3 4" id="KW-0456">Lyase</keyword>
<keyword evidence="4" id="KW-0670">Pyruvate</keyword>
<accession>A0A2A5JQ43</accession>
<dbReference type="SUPFAM" id="SSF64288">
    <property type="entry name" value="Chorismate lyase-like"/>
    <property type="match status" value="1"/>
</dbReference>
<dbReference type="AlphaFoldDB" id="A0A2A5JQ43"/>
<keyword evidence="2" id="KW-0831">Ubiquinone biosynthesis</keyword>
<evidence type="ECO:0000256" key="3">
    <source>
        <dbReference type="ARBA" id="ARBA00023239"/>
    </source>
</evidence>
<dbReference type="Proteomes" id="UP000228621">
    <property type="component" value="Unassembled WGS sequence"/>
</dbReference>
<evidence type="ECO:0000256" key="2">
    <source>
        <dbReference type="ARBA" id="ARBA00022688"/>
    </source>
</evidence>
<organism evidence="4 5">
    <name type="scientific">Pseudoalteromonas piscicida</name>
    <dbReference type="NCBI Taxonomy" id="43662"/>
    <lineage>
        <taxon>Bacteria</taxon>
        <taxon>Pseudomonadati</taxon>
        <taxon>Pseudomonadota</taxon>
        <taxon>Gammaproteobacteria</taxon>
        <taxon>Alteromonadales</taxon>
        <taxon>Pseudoalteromonadaceae</taxon>
        <taxon>Pseudoalteromonas</taxon>
    </lineage>
</organism>
<dbReference type="PANTHER" id="PTHR38683">
    <property type="entry name" value="CHORISMATE PYRUVATE-LYASE"/>
    <property type="match status" value="1"/>
</dbReference>
<evidence type="ECO:0000313" key="5">
    <source>
        <dbReference type="Proteomes" id="UP000228621"/>
    </source>
</evidence>
<sequence length="177" mass="19917">MPVHLPLELSWQKNTQLVNVEPALAPYLLETQSLTAKLKSSCDCFSVSVIANEHRVAPVALQNEFPELAWCREVTLNCNGKVAVYGQSWLNDEACSAGMDSIGETPLGELLFTDVNWQRGELEFIRLRAQEHPLLLELMEPSRQSQAELFARKSWFKNGSAKILVCEVFVADGFYDE</sequence>
<dbReference type="GO" id="GO:0005829">
    <property type="term" value="C:cytosol"/>
    <property type="evidence" value="ECO:0007669"/>
    <property type="project" value="TreeGrafter"/>
</dbReference>
<gene>
    <name evidence="4" type="ORF">CEX98_11845</name>
</gene>
<name>A0A2A5JQ43_PSEO7</name>
<evidence type="ECO:0000256" key="1">
    <source>
        <dbReference type="ARBA" id="ARBA00022490"/>
    </source>
</evidence>
<dbReference type="InterPro" id="IPR007440">
    <property type="entry name" value="Chorismate--pyruvate_lyase"/>
</dbReference>
<keyword evidence="5" id="KW-1185">Reference proteome</keyword>
<dbReference type="InterPro" id="IPR028978">
    <property type="entry name" value="Chorismate_lyase_/UTRA_dom_sf"/>
</dbReference>
<protein>
    <submittedName>
        <fullName evidence="4">Chorismate--pyruvate lyase</fullName>
    </submittedName>
</protein>
<dbReference type="Pfam" id="PF04345">
    <property type="entry name" value="Chor_lyase"/>
    <property type="match status" value="1"/>
</dbReference>
<dbReference type="PANTHER" id="PTHR38683:SF1">
    <property type="entry name" value="CHORISMATE PYRUVATE-LYASE"/>
    <property type="match status" value="1"/>
</dbReference>
<dbReference type="EMBL" id="NKHF01000052">
    <property type="protein sequence ID" value="PCK31538.1"/>
    <property type="molecule type" value="Genomic_DNA"/>
</dbReference>
<proteinExistence type="predicted"/>
<evidence type="ECO:0000313" key="4">
    <source>
        <dbReference type="EMBL" id="PCK31538.1"/>
    </source>
</evidence>
<dbReference type="GO" id="GO:0008813">
    <property type="term" value="F:chorismate lyase activity"/>
    <property type="evidence" value="ECO:0007669"/>
    <property type="project" value="InterPro"/>
</dbReference>
<reference evidence="5" key="1">
    <citation type="journal article" date="2019" name="Genome Announc.">
        <title>Draft Genome Sequence of Pseudoalteromonas piscicida Strain 36Y ROTHPW, an Hypersaline Seawater Isolate from the South Coast of Sonora, Mexico.</title>
        <authorList>
            <person name="Sanchez-Diaz R."/>
            <person name="Molina-Garza Z.J."/>
            <person name="Cruz-Suarez L.E."/>
            <person name="Selvin J."/>
            <person name="Kiran G.S."/>
            <person name="Ibarra-Gamez J.C."/>
            <person name="Gomez-Gil B."/>
            <person name="Galaviz-Silva L."/>
        </authorList>
    </citation>
    <scope>NUCLEOTIDE SEQUENCE [LARGE SCALE GENOMIC DNA]</scope>
    <source>
        <strain evidence="5">36Y_RITHPW</strain>
    </source>
</reference>
<dbReference type="OrthoDB" id="9789493at2"/>
<keyword evidence="1" id="KW-0963">Cytoplasm</keyword>
<comment type="caution">
    <text evidence="4">The sequence shown here is derived from an EMBL/GenBank/DDBJ whole genome shotgun (WGS) entry which is preliminary data.</text>
</comment>